<organism evidence="1 2">
    <name type="scientific">Hymenobacter luteus</name>
    <dbReference type="NCBI Taxonomy" id="1411122"/>
    <lineage>
        <taxon>Bacteria</taxon>
        <taxon>Pseudomonadati</taxon>
        <taxon>Bacteroidota</taxon>
        <taxon>Cytophagia</taxon>
        <taxon>Cytophagales</taxon>
        <taxon>Hymenobacteraceae</taxon>
        <taxon>Hymenobacter</taxon>
    </lineage>
</organism>
<dbReference type="Proteomes" id="UP000532746">
    <property type="component" value="Unassembled WGS sequence"/>
</dbReference>
<accession>A0A7W9WD03</accession>
<keyword evidence="2" id="KW-1185">Reference proteome</keyword>
<sequence length="105" mass="12187">MPHYTIQIGIRNGQYFIDHLKSTDFLKPPEGQANVFHVLAINDFQGDICRELYLLVVDPADENVFKQKENEDNQNGRHEKCRFSLEAQAVVEWGSPFILQHCPWS</sequence>
<proteinExistence type="predicted"/>
<dbReference type="RefSeq" id="WP_183402686.1">
    <property type="nucleotide sequence ID" value="NZ_JACHGG010000002.1"/>
</dbReference>
<gene>
    <name evidence="1" type="ORF">HNQ93_002028</name>
</gene>
<name>A0A7W9WD03_9BACT</name>
<protein>
    <submittedName>
        <fullName evidence="1">Uncharacterized protein</fullName>
    </submittedName>
</protein>
<dbReference type="EMBL" id="JACHGG010000002">
    <property type="protein sequence ID" value="MBB6059182.1"/>
    <property type="molecule type" value="Genomic_DNA"/>
</dbReference>
<comment type="caution">
    <text evidence="1">The sequence shown here is derived from an EMBL/GenBank/DDBJ whole genome shotgun (WGS) entry which is preliminary data.</text>
</comment>
<evidence type="ECO:0000313" key="2">
    <source>
        <dbReference type="Proteomes" id="UP000532746"/>
    </source>
</evidence>
<evidence type="ECO:0000313" key="1">
    <source>
        <dbReference type="EMBL" id="MBB6059182.1"/>
    </source>
</evidence>
<reference evidence="1 2" key="1">
    <citation type="submission" date="2020-08" db="EMBL/GenBank/DDBJ databases">
        <title>Genomic Encyclopedia of Type Strains, Phase IV (KMG-IV): sequencing the most valuable type-strain genomes for metagenomic binning, comparative biology and taxonomic classification.</title>
        <authorList>
            <person name="Goeker M."/>
        </authorList>
    </citation>
    <scope>NUCLEOTIDE SEQUENCE [LARGE SCALE GENOMIC DNA]</scope>
    <source>
        <strain evidence="1 2">DSM 26718</strain>
    </source>
</reference>
<dbReference type="AlphaFoldDB" id="A0A7W9WD03"/>